<dbReference type="EMBL" id="RDQH01000334">
    <property type="protein sequence ID" value="RXH91548.1"/>
    <property type="molecule type" value="Genomic_DNA"/>
</dbReference>
<dbReference type="InterPro" id="IPR019141">
    <property type="entry name" value="DUF2045"/>
</dbReference>
<dbReference type="Pfam" id="PF09741">
    <property type="entry name" value="DUF2045"/>
    <property type="match status" value="1"/>
</dbReference>
<evidence type="ECO:0000313" key="2">
    <source>
        <dbReference type="EMBL" id="RXH91548.1"/>
    </source>
</evidence>
<dbReference type="PANTHER" id="PTHR21477">
    <property type="entry name" value="ZGC:172139"/>
    <property type="match status" value="1"/>
</dbReference>
<comment type="caution">
    <text evidence="2">The sequence shown here is derived from an EMBL/GenBank/DDBJ whole genome shotgun (WGS) entry which is preliminary data.</text>
</comment>
<proteinExistence type="predicted"/>
<gene>
    <name evidence="2" type="ORF">DVH24_020571</name>
</gene>
<reference evidence="2 3" key="1">
    <citation type="submission" date="2018-10" db="EMBL/GenBank/DDBJ databases">
        <title>A high-quality apple genome assembly.</title>
        <authorList>
            <person name="Hu J."/>
        </authorList>
    </citation>
    <scope>NUCLEOTIDE SEQUENCE [LARGE SCALE GENOMIC DNA]</scope>
    <source>
        <strain evidence="3">cv. HFTH1</strain>
        <tissue evidence="2">Young leaf</tissue>
    </source>
</reference>
<organism evidence="2 3">
    <name type="scientific">Malus domestica</name>
    <name type="common">Apple</name>
    <name type="synonym">Pyrus malus</name>
    <dbReference type="NCBI Taxonomy" id="3750"/>
    <lineage>
        <taxon>Eukaryota</taxon>
        <taxon>Viridiplantae</taxon>
        <taxon>Streptophyta</taxon>
        <taxon>Embryophyta</taxon>
        <taxon>Tracheophyta</taxon>
        <taxon>Spermatophyta</taxon>
        <taxon>Magnoliopsida</taxon>
        <taxon>eudicotyledons</taxon>
        <taxon>Gunneridae</taxon>
        <taxon>Pentapetalae</taxon>
        <taxon>rosids</taxon>
        <taxon>fabids</taxon>
        <taxon>Rosales</taxon>
        <taxon>Rosaceae</taxon>
        <taxon>Amygdaloideae</taxon>
        <taxon>Maleae</taxon>
        <taxon>Malus</taxon>
    </lineage>
</organism>
<evidence type="ECO:0000313" key="3">
    <source>
        <dbReference type="Proteomes" id="UP000290289"/>
    </source>
</evidence>
<dbReference type="PANTHER" id="PTHR21477:SF13">
    <property type="entry name" value="KIAA0930"/>
    <property type="match status" value="1"/>
</dbReference>
<dbReference type="Proteomes" id="UP000290289">
    <property type="component" value="Chromosome 8"/>
</dbReference>
<protein>
    <submittedName>
        <fullName evidence="2">Uncharacterized protein</fullName>
    </submittedName>
</protein>
<name>A0A498J7A7_MALDO</name>
<sequence length="370" mass="41398">MLPIEMLGHGEDTPSRFELLSMVKKHSSLLGKTVIVADEDDTSDVELDHRFWHDVLDFYFVRGKDSRGRQDDDLVFFVRKLISYGYGFSDGKEGVSPYFVRRWAPKLDDLIGESNVDVDWRRTFYLNLIAHTSFTVTVAICRKIAIQFAHCAYLWLQSQFSLRLVVSLQEVETTPAYPDICFAIDDFDSTFDAVVLTETDHCYCVILNAHDGAAFPREKESNDCSPSDSSSLTVETNSAQMKNTKLTLFSGFVSYQMVRDAYDAGKSRFGNLLGHSPGKTDKLYMKDQSQQDLGPFSPVISKRGFGIGSIVRKAASVASVAAKNAYAAASSTYSFDDEMVPLKCCLMSISLPWEQIAYDLLFKGTPPVTL</sequence>
<accession>A0A498J7A7</accession>
<keyword evidence="3" id="KW-1185">Reference proteome</keyword>
<evidence type="ECO:0000256" key="1">
    <source>
        <dbReference type="SAM" id="MobiDB-lite"/>
    </source>
</evidence>
<feature type="region of interest" description="Disordered" evidence="1">
    <location>
        <begin position="217"/>
        <end position="236"/>
    </location>
</feature>
<dbReference type="AlphaFoldDB" id="A0A498J7A7"/>